<dbReference type="Proteomes" id="UP001589589">
    <property type="component" value="Unassembled WGS sequence"/>
</dbReference>
<dbReference type="EMBL" id="JBHMEX010000013">
    <property type="protein sequence ID" value="MFB9063266.1"/>
    <property type="molecule type" value="Genomic_DNA"/>
</dbReference>
<organism evidence="2 3">
    <name type="scientific">Flavobacterium branchiarum</name>
    <dbReference type="NCBI Taxonomy" id="1114870"/>
    <lineage>
        <taxon>Bacteria</taxon>
        <taxon>Pseudomonadati</taxon>
        <taxon>Bacteroidota</taxon>
        <taxon>Flavobacteriia</taxon>
        <taxon>Flavobacteriales</taxon>
        <taxon>Flavobacteriaceae</taxon>
        <taxon>Flavobacterium</taxon>
    </lineage>
</organism>
<dbReference type="Gene3D" id="3.90.226.10">
    <property type="entry name" value="2-enoyl-CoA Hydratase, Chain A, domain 1"/>
    <property type="match status" value="1"/>
</dbReference>
<name>A0ABV5FI88_9FLAO</name>
<dbReference type="InterPro" id="IPR005151">
    <property type="entry name" value="Tail-specific_protease"/>
</dbReference>
<dbReference type="SUPFAM" id="SSF52096">
    <property type="entry name" value="ClpP/crotonase"/>
    <property type="match status" value="1"/>
</dbReference>
<evidence type="ECO:0000313" key="2">
    <source>
        <dbReference type="EMBL" id="MFB9063266.1"/>
    </source>
</evidence>
<reference evidence="2 3" key="1">
    <citation type="submission" date="2024-09" db="EMBL/GenBank/DDBJ databases">
        <authorList>
            <person name="Sun Q."/>
            <person name="Mori K."/>
        </authorList>
    </citation>
    <scope>NUCLEOTIDE SEQUENCE [LARGE SCALE GENOMIC DNA]</scope>
    <source>
        <strain evidence="2 3">CECT 7908</strain>
    </source>
</reference>
<protein>
    <submittedName>
        <fullName evidence="2">S41 family peptidase</fullName>
    </submittedName>
</protein>
<dbReference type="RefSeq" id="WP_290266107.1">
    <property type="nucleotide sequence ID" value="NZ_JAUFQQ010000005.1"/>
</dbReference>
<feature type="domain" description="Tail specific protease" evidence="1">
    <location>
        <begin position="247"/>
        <end position="473"/>
    </location>
</feature>
<gene>
    <name evidence="2" type="ORF">ACFFUQ_04465</name>
</gene>
<comment type="caution">
    <text evidence="2">The sequence shown here is derived from an EMBL/GenBank/DDBJ whole genome shotgun (WGS) entry which is preliminary data.</text>
</comment>
<keyword evidence="3" id="KW-1185">Reference proteome</keyword>
<evidence type="ECO:0000259" key="1">
    <source>
        <dbReference type="Pfam" id="PF03572"/>
    </source>
</evidence>
<evidence type="ECO:0000313" key="3">
    <source>
        <dbReference type="Proteomes" id="UP001589589"/>
    </source>
</evidence>
<sequence length="501" mass="58135">MFKSKIILFLFFPLLVLSQNEKLSVKELKQDLTTFKEIRDKANSGVYKYRTKKQIDSIHTWAFKQITEPRELLDFYKIILKITDFEGSTHNDTTLPEEFQSNYFLGDVFFPYPIKLIENKIIVNIKNPEIPLGSKIFSINGINSDKILSDFYKYYTTDGYNITGKSIGITASFAKYLLLEYGMKKDFLVEYSQPNETQKLNKSISGVNNEARKENFKNRHSLPIDSLQFKSVKKDKYSFKVINPNTALLTIHTFLIGQNAKAKEHLVYKKYLDSCFQFLSKHLDIKNLIIDVRNNGGGTDPNDILTFSYLTQKPYRENTSAYINFQKIPLPNYFVYEETGYKERMEEKNDLETELKEEFPKLKNRVYSQDKKFNPILQPNQKSFKGQIYLLISPRIASAGSLFASLVAGKTNAIIIGEETMGGYFGHNGHTPIEYELPNSKLKTKFSIVNLEQDVPKKNNQIFGRGIIPDYEIKQTFDDFMQNKDTQFIYTLKLIEQNKTE</sequence>
<dbReference type="InterPro" id="IPR029045">
    <property type="entry name" value="ClpP/crotonase-like_dom_sf"/>
</dbReference>
<proteinExistence type="predicted"/>
<accession>A0ABV5FI88</accession>
<dbReference type="Pfam" id="PF03572">
    <property type="entry name" value="Peptidase_S41"/>
    <property type="match status" value="1"/>
</dbReference>